<evidence type="ECO:0000256" key="3">
    <source>
        <dbReference type="ARBA" id="ARBA00022806"/>
    </source>
</evidence>
<feature type="region of interest" description="Disordered" evidence="8">
    <location>
        <begin position="375"/>
        <end position="488"/>
    </location>
</feature>
<feature type="domain" description="Helicase ATP-binding" evidence="9">
    <location>
        <begin position="33"/>
        <end position="206"/>
    </location>
</feature>
<dbReference type="RefSeq" id="WP_284483893.1">
    <property type="nucleotide sequence ID" value="NZ_JASNJE010000002.1"/>
</dbReference>
<evidence type="ECO:0000256" key="8">
    <source>
        <dbReference type="SAM" id="MobiDB-lite"/>
    </source>
</evidence>
<evidence type="ECO:0000313" key="12">
    <source>
        <dbReference type="EMBL" id="MDK3071939.1"/>
    </source>
</evidence>
<dbReference type="PANTHER" id="PTHR47959">
    <property type="entry name" value="ATP-DEPENDENT RNA HELICASE RHLE-RELATED"/>
    <property type="match status" value="1"/>
</dbReference>
<comment type="similarity">
    <text evidence="5 7">Belongs to the DEAD box helicase family.</text>
</comment>
<dbReference type="Proteomes" id="UP001227126">
    <property type="component" value="Unassembled WGS sequence"/>
</dbReference>
<dbReference type="GO" id="GO:0004386">
    <property type="term" value="F:helicase activity"/>
    <property type="evidence" value="ECO:0007669"/>
    <property type="project" value="UniProtKB-KW"/>
</dbReference>
<evidence type="ECO:0000259" key="10">
    <source>
        <dbReference type="PROSITE" id="PS51194"/>
    </source>
</evidence>
<dbReference type="CDD" id="cd18787">
    <property type="entry name" value="SF2_C_DEAD"/>
    <property type="match status" value="1"/>
</dbReference>
<keyword evidence="1 7" id="KW-0547">Nucleotide-binding</keyword>
<gene>
    <name evidence="12" type="ORF">QO034_02340</name>
</gene>
<dbReference type="InterPro" id="IPR011545">
    <property type="entry name" value="DEAD/DEAH_box_helicase_dom"/>
</dbReference>
<dbReference type="InterPro" id="IPR014014">
    <property type="entry name" value="RNA_helicase_DEAD_Q_motif"/>
</dbReference>
<dbReference type="Gene3D" id="3.40.50.300">
    <property type="entry name" value="P-loop containing nucleotide triphosphate hydrolases"/>
    <property type="match status" value="2"/>
</dbReference>
<keyword evidence="3 7" id="KW-0347">Helicase</keyword>
<keyword evidence="4 7" id="KW-0067">ATP-binding</keyword>
<accession>A0ABT7FAR5</accession>
<organism evidence="12 13">
    <name type="scientific">Sedimentitalea xiamensis</name>
    <dbReference type="NCBI Taxonomy" id="3050037"/>
    <lineage>
        <taxon>Bacteria</taxon>
        <taxon>Pseudomonadati</taxon>
        <taxon>Pseudomonadota</taxon>
        <taxon>Alphaproteobacteria</taxon>
        <taxon>Rhodobacterales</taxon>
        <taxon>Paracoccaceae</taxon>
        <taxon>Sedimentitalea</taxon>
    </lineage>
</organism>
<protein>
    <submittedName>
        <fullName evidence="12">DEAD/DEAH box helicase</fullName>
        <ecNumber evidence="12">3.6.4.-</ecNumber>
    </submittedName>
</protein>
<evidence type="ECO:0000256" key="7">
    <source>
        <dbReference type="RuleBase" id="RU000492"/>
    </source>
</evidence>
<dbReference type="SMART" id="SM00490">
    <property type="entry name" value="HELICc"/>
    <property type="match status" value="1"/>
</dbReference>
<dbReference type="GO" id="GO:0016787">
    <property type="term" value="F:hydrolase activity"/>
    <property type="evidence" value="ECO:0007669"/>
    <property type="project" value="UniProtKB-KW"/>
</dbReference>
<keyword evidence="13" id="KW-1185">Reference proteome</keyword>
<dbReference type="InterPro" id="IPR014001">
    <property type="entry name" value="Helicase_ATP-bd"/>
</dbReference>
<dbReference type="EC" id="3.6.4.-" evidence="12"/>
<evidence type="ECO:0000259" key="11">
    <source>
        <dbReference type="PROSITE" id="PS51195"/>
    </source>
</evidence>
<dbReference type="InterPro" id="IPR050079">
    <property type="entry name" value="DEAD_box_RNA_helicase"/>
</dbReference>
<evidence type="ECO:0000313" key="13">
    <source>
        <dbReference type="Proteomes" id="UP001227126"/>
    </source>
</evidence>
<feature type="compositionally biased region" description="Basic and acidic residues" evidence="8">
    <location>
        <begin position="375"/>
        <end position="386"/>
    </location>
</feature>
<dbReference type="InterPro" id="IPR001650">
    <property type="entry name" value="Helicase_C-like"/>
</dbReference>
<dbReference type="PROSITE" id="PS00039">
    <property type="entry name" value="DEAD_ATP_HELICASE"/>
    <property type="match status" value="1"/>
</dbReference>
<feature type="domain" description="Helicase C-terminal" evidence="10">
    <location>
        <begin position="244"/>
        <end position="386"/>
    </location>
</feature>
<dbReference type="PROSITE" id="PS51195">
    <property type="entry name" value="Q_MOTIF"/>
    <property type="match status" value="1"/>
</dbReference>
<evidence type="ECO:0000256" key="5">
    <source>
        <dbReference type="ARBA" id="ARBA00038437"/>
    </source>
</evidence>
<reference evidence="12 13" key="1">
    <citation type="submission" date="2023-05" db="EMBL/GenBank/DDBJ databases">
        <title>Sedimentitalea sp. nov. JM2-8.</title>
        <authorList>
            <person name="Huang J."/>
        </authorList>
    </citation>
    <scope>NUCLEOTIDE SEQUENCE [LARGE SCALE GENOMIC DNA]</scope>
    <source>
        <strain evidence="12 13">JM2-8</strain>
    </source>
</reference>
<dbReference type="PROSITE" id="PS51194">
    <property type="entry name" value="HELICASE_CTER"/>
    <property type="match status" value="1"/>
</dbReference>
<feature type="domain" description="DEAD-box RNA helicase Q" evidence="11">
    <location>
        <begin position="2"/>
        <end position="30"/>
    </location>
</feature>
<dbReference type="EMBL" id="JASNJE010000002">
    <property type="protein sequence ID" value="MDK3071939.1"/>
    <property type="molecule type" value="Genomic_DNA"/>
</dbReference>
<evidence type="ECO:0000256" key="4">
    <source>
        <dbReference type="ARBA" id="ARBA00022840"/>
    </source>
</evidence>
<feature type="short sequence motif" description="Q motif" evidence="6">
    <location>
        <begin position="2"/>
        <end position="30"/>
    </location>
</feature>
<sequence length="488" mass="53114">MAKFSELNLNPKVLKAIEEAGYESPTPIQEGAIPPALEGKDVLGIAQTGTGKTASFTLPMITMLARGRARARMPRSLVLCPTRELAAQVAENFDTYAKHVKLTKALLIGGVSFNEQDKLIDKGVDVLIATPGRLLDHFERGKLLLTGVQVMVVDEADRMLDMGFIPDIERIFSLTPFTRQTLFFSATMAPEIERITNTFLSAPVRVEVARQATTGENIKQGVVMFKGSRKDREASEKRKVLRALIDGEGEKCTNAIIFCNRKTDVDIVAKSLKKYGYDAAPIHGDLDQSQRTRTLDGFRDGTLRFLVASDVAARGLDVPSVSHVFNFDVPGHAEDYVHRIGRTGRAGRAGTAMMICVPRDEKNLADIERLVQKEIPRLDNPMKTESEDQTAAETPDAKDEKSGPSRSRSRGSRKKAAEKPVEAAAEPVAETDPSSESAGIAAPKSALPERGSRRRSSDRASGGGAAVVGMGDHLPSFIALSFEERRAD</sequence>
<evidence type="ECO:0000256" key="1">
    <source>
        <dbReference type="ARBA" id="ARBA00022741"/>
    </source>
</evidence>
<evidence type="ECO:0000256" key="2">
    <source>
        <dbReference type="ARBA" id="ARBA00022801"/>
    </source>
</evidence>
<dbReference type="CDD" id="cd00268">
    <property type="entry name" value="DEADc"/>
    <property type="match status" value="1"/>
</dbReference>
<evidence type="ECO:0000256" key="6">
    <source>
        <dbReference type="PROSITE-ProRule" id="PRU00552"/>
    </source>
</evidence>
<name>A0ABT7FAR5_9RHOB</name>
<evidence type="ECO:0000259" key="9">
    <source>
        <dbReference type="PROSITE" id="PS51192"/>
    </source>
</evidence>
<dbReference type="Pfam" id="PF00271">
    <property type="entry name" value="Helicase_C"/>
    <property type="match status" value="1"/>
</dbReference>
<dbReference type="SMART" id="SM00487">
    <property type="entry name" value="DEXDc"/>
    <property type="match status" value="1"/>
</dbReference>
<comment type="caution">
    <text evidence="12">The sequence shown here is derived from an EMBL/GenBank/DDBJ whole genome shotgun (WGS) entry which is preliminary data.</text>
</comment>
<dbReference type="PROSITE" id="PS51192">
    <property type="entry name" value="HELICASE_ATP_BIND_1"/>
    <property type="match status" value="1"/>
</dbReference>
<dbReference type="SUPFAM" id="SSF52540">
    <property type="entry name" value="P-loop containing nucleoside triphosphate hydrolases"/>
    <property type="match status" value="1"/>
</dbReference>
<dbReference type="InterPro" id="IPR044742">
    <property type="entry name" value="DEAD/DEAH_RhlB"/>
</dbReference>
<proteinExistence type="inferred from homology"/>
<dbReference type="InterPro" id="IPR027417">
    <property type="entry name" value="P-loop_NTPase"/>
</dbReference>
<dbReference type="Pfam" id="PF00270">
    <property type="entry name" value="DEAD"/>
    <property type="match status" value="1"/>
</dbReference>
<dbReference type="InterPro" id="IPR000629">
    <property type="entry name" value="RNA-helicase_DEAD-box_CS"/>
</dbReference>
<dbReference type="PANTHER" id="PTHR47959:SF13">
    <property type="entry name" value="ATP-DEPENDENT RNA HELICASE RHLE"/>
    <property type="match status" value="1"/>
</dbReference>
<keyword evidence="2 7" id="KW-0378">Hydrolase</keyword>